<dbReference type="Pfam" id="PF23247">
    <property type="entry name" value="LRR_RPS2"/>
    <property type="match status" value="1"/>
</dbReference>
<proteinExistence type="predicted"/>
<evidence type="ECO:0000313" key="4">
    <source>
        <dbReference type="EnsemblPlants" id="KEH36842"/>
    </source>
</evidence>
<sequence>MRIKECKELKNIIELDDLEDKKSSKTCFPKLGTLVVVKCIKLNHVFPISICKELPELNYLIIREAYELEEIFVSEGDDHKVEIPNLKVVIFENLPKLSLASASTADFIFDINGLYASKFGYEITEVQASGHEFTSSRKEMEQTLETEHEFVEIVPQQEMPSVATILPTNSKVSEISVEEGDNQRAIASTSIAITKPLTTQDVDVEIWQETSNTNDDRGEESLDRFSFLKLSHRPFHFEVNLLLSHLFSVSLNDDDVMKVRSNIEQQFPKEDEILVSKSRPSSIESQCPSKSTQGEPSQRDEDLSSSCIVTRELENLVSKNHLAIEKLSLLTDFLVKHPSFLLRHTSLSSRYKGSSLSEFIELLQDVHSFPFDKEWLDDIEKRALFHGSQVSQDALQKLLDSKHILTQRVEVS</sequence>
<keyword evidence="5" id="KW-1185">Reference proteome</keyword>
<feature type="region of interest" description="Disordered" evidence="1">
    <location>
        <begin position="277"/>
        <end position="303"/>
    </location>
</feature>
<gene>
    <name evidence="3" type="ordered locus">MTR_2g023000</name>
</gene>
<feature type="domain" description="Disease resistance protein At4g27190-like leucine-rich repeats" evidence="2">
    <location>
        <begin position="20"/>
        <end position="98"/>
    </location>
</feature>
<dbReference type="HOGENOM" id="CLU_667944_0_0_1"/>
<reference evidence="3 5" key="1">
    <citation type="journal article" date="2011" name="Nature">
        <title>The Medicago genome provides insight into the evolution of rhizobial symbioses.</title>
        <authorList>
            <person name="Young N.D."/>
            <person name="Debelle F."/>
            <person name="Oldroyd G.E."/>
            <person name="Geurts R."/>
            <person name="Cannon S.B."/>
            <person name="Udvardi M.K."/>
            <person name="Benedito V.A."/>
            <person name="Mayer K.F."/>
            <person name="Gouzy J."/>
            <person name="Schoof H."/>
            <person name="Van de Peer Y."/>
            <person name="Proost S."/>
            <person name="Cook D.R."/>
            <person name="Meyers B.C."/>
            <person name="Spannagl M."/>
            <person name="Cheung F."/>
            <person name="De Mita S."/>
            <person name="Krishnakumar V."/>
            <person name="Gundlach H."/>
            <person name="Zhou S."/>
            <person name="Mudge J."/>
            <person name="Bharti A.K."/>
            <person name="Murray J.D."/>
            <person name="Naoumkina M.A."/>
            <person name="Rosen B."/>
            <person name="Silverstein K.A."/>
            <person name="Tang H."/>
            <person name="Rombauts S."/>
            <person name="Zhao P.X."/>
            <person name="Zhou P."/>
            <person name="Barbe V."/>
            <person name="Bardou P."/>
            <person name="Bechner M."/>
            <person name="Bellec A."/>
            <person name="Berger A."/>
            <person name="Berges H."/>
            <person name="Bidwell S."/>
            <person name="Bisseling T."/>
            <person name="Choisne N."/>
            <person name="Couloux A."/>
            <person name="Denny R."/>
            <person name="Deshpande S."/>
            <person name="Dai X."/>
            <person name="Doyle J.J."/>
            <person name="Dudez A.M."/>
            <person name="Farmer A.D."/>
            <person name="Fouteau S."/>
            <person name="Franken C."/>
            <person name="Gibelin C."/>
            <person name="Gish J."/>
            <person name="Goldstein S."/>
            <person name="Gonzalez A.J."/>
            <person name="Green P.J."/>
            <person name="Hallab A."/>
            <person name="Hartog M."/>
            <person name="Hua A."/>
            <person name="Humphray S.J."/>
            <person name="Jeong D.H."/>
            <person name="Jing Y."/>
            <person name="Jocker A."/>
            <person name="Kenton S.M."/>
            <person name="Kim D.J."/>
            <person name="Klee K."/>
            <person name="Lai H."/>
            <person name="Lang C."/>
            <person name="Lin S."/>
            <person name="Macmil S.L."/>
            <person name="Magdelenat G."/>
            <person name="Matthews L."/>
            <person name="McCorrison J."/>
            <person name="Monaghan E.L."/>
            <person name="Mun J.H."/>
            <person name="Najar F.Z."/>
            <person name="Nicholson C."/>
            <person name="Noirot C."/>
            <person name="O'Bleness M."/>
            <person name="Paule C.R."/>
            <person name="Poulain J."/>
            <person name="Prion F."/>
            <person name="Qin B."/>
            <person name="Qu C."/>
            <person name="Retzel E.F."/>
            <person name="Riddle C."/>
            <person name="Sallet E."/>
            <person name="Samain S."/>
            <person name="Samson N."/>
            <person name="Sanders I."/>
            <person name="Saurat O."/>
            <person name="Scarpelli C."/>
            <person name="Schiex T."/>
            <person name="Segurens B."/>
            <person name="Severin A.J."/>
            <person name="Sherrier D.J."/>
            <person name="Shi R."/>
            <person name="Sims S."/>
            <person name="Singer S.R."/>
            <person name="Sinharoy S."/>
            <person name="Sterck L."/>
            <person name="Viollet A."/>
            <person name="Wang B.B."/>
            <person name="Wang K."/>
            <person name="Wang M."/>
            <person name="Wang X."/>
            <person name="Warfsmann J."/>
            <person name="Weissenbach J."/>
            <person name="White D.D."/>
            <person name="White J.D."/>
            <person name="Wiley G.B."/>
            <person name="Wincker P."/>
            <person name="Xing Y."/>
            <person name="Yang L."/>
            <person name="Yao Z."/>
            <person name="Ying F."/>
            <person name="Zhai J."/>
            <person name="Zhou L."/>
            <person name="Zuber A."/>
            <person name="Denarie J."/>
            <person name="Dixon R.A."/>
            <person name="May G.D."/>
            <person name="Schwartz D.C."/>
            <person name="Rogers J."/>
            <person name="Quetier F."/>
            <person name="Town C.D."/>
            <person name="Roe B.A."/>
        </authorList>
    </citation>
    <scope>NUCLEOTIDE SEQUENCE [LARGE SCALE GENOMIC DNA]</scope>
    <source>
        <strain evidence="3">A17</strain>
        <strain evidence="4 5">cv. Jemalong A17</strain>
    </source>
</reference>
<name>A0A072V4W1_MEDTR</name>
<reference evidence="4" key="3">
    <citation type="submission" date="2015-04" db="UniProtKB">
        <authorList>
            <consortium name="EnsemblPlants"/>
        </authorList>
    </citation>
    <scope>IDENTIFICATION</scope>
    <source>
        <strain evidence="4">cv. Jemalong A17</strain>
    </source>
</reference>
<dbReference type="AlphaFoldDB" id="A0A072V4W1"/>
<protein>
    <recommendedName>
        <fullName evidence="2">Disease resistance protein At4g27190-like leucine-rich repeats domain-containing protein</fullName>
    </recommendedName>
</protein>
<evidence type="ECO:0000313" key="5">
    <source>
        <dbReference type="Proteomes" id="UP000002051"/>
    </source>
</evidence>
<dbReference type="Proteomes" id="UP000002051">
    <property type="component" value="Chromosome 2"/>
</dbReference>
<dbReference type="EMBL" id="CM001218">
    <property type="protein sequence ID" value="KEH36842.1"/>
    <property type="molecule type" value="Genomic_DNA"/>
</dbReference>
<accession>A0A072V4W1</accession>
<dbReference type="InterPro" id="IPR057135">
    <property type="entry name" value="At4g27190-like_LRR"/>
</dbReference>
<dbReference type="EnsemblPlants" id="KEH36842">
    <property type="protein sequence ID" value="KEH36842"/>
    <property type="gene ID" value="MTR_2g023000"/>
</dbReference>
<reference evidence="3 5" key="2">
    <citation type="journal article" date="2014" name="BMC Genomics">
        <title>An improved genome release (version Mt4.0) for the model legume Medicago truncatula.</title>
        <authorList>
            <person name="Tang H."/>
            <person name="Krishnakumar V."/>
            <person name="Bidwell S."/>
            <person name="Rosen B."/>
            <person name="Chan A."/>
            <person name="Zhou S."/>
            <person name="Gentzbittel L."/>
            <person name="Childs K.L."/>
            <person name="Yandell M."/>
            <person name="Gundlach H."/>
            <person name="Mayer K.F."/>
            <person name="Schwartz D.C."/>
            <person name="Town C.D."/>
        </authorList>
    </citation>
    <scope>GENOME REANNOTATION</scope>
    <source>
        <strain evidence="3">A17</strain>
        <strain evidence="4 5">cv. Jemalong A17</strain>
    </source>
</reference>
<feature type="compositionally biased region" description="Polar residues" evidence="1">
    <location>
        <begin position="278"/>
        <end position="296"/>
    </location>
</feature>
<evidence type="ECO:0000259" key="2">
    <source>
        <dbReference type="Pfam" id="PF23247"/>
    </source>
</evidence>
<evidence type="ECO:0000313" key="3">
    <source>
        <dbReference type="EMBL" id="KEH36842.1"/>
    </source>
</evidence>
<organism evidence="3 5">
    <name type="scientific">Medicago truncatula</name>
    <name type="common">Barrel medic</name>
    <name type="synonym">Medicago tribuloides</name>
    <dbReference type="NCBI Taxonomy" id="3880"/>
    <lineage>
        <taxon>Eukaryota</taxon>
        <taxon>Viridiplantae</taxon>
        <taxon>Streptophyta</taxon>
        <taxon>Embryophyta</taxon>
        <taxon>Tracheophyta</taxon>
        <taxon>Spermatophyta</taxon>
        <taxon>Magnoliopsida</taxon>
        <taxon>eudicotyledons</taxon>
        <taxon>Gunneridae</taxon>
        <taxon>Pentapetalae</taxon>
        <taxon>rosids</taxon>
        <taxon>fabids</taxon>
        <taxon>Fabales</taxon>
        <taxon>Fabaceae</taxon>
        <taxon>Papilionoideae</taxon>
        <taxon>50 kb inversion clade</taxon>
        <taxon>NPAAA clade</taxon>
        <taxon>Hologalegina</taxon>
        <taxon>IRL clade</taxon>
        <taxon>Trifolieae</taxon>
        <taxon>Medicago</taxon>
    </lineage>
</organism>
<evidence type="ECO:0000256" key="1">
    <source>
        <dbReference type="SAM" id="MobiDB-lite"/>
    </source>
</evidence>